<dbReference type="InterPro" id="IPR052898">
    <property type="entry name" value="ACAD10-like"/>
</dbReference>
<feature type="domain" description="Aminoglycoside phosphotransferase" evidence="1">
    <location>
        <begin position="41"/>
        <end position="261"/>
    </location>
</feature>
<dbReference type="Proteomes" id="UP001161409">
    <property type="component" value="Unassembled WGS sequence"/>
</dbReference>
<reference evidence="2" key="2">
    <citation type="submission" date="2023-01" db="EMBL/GenBank/DDBJ databases">
        <title>Draft genome sequence of Sneathiella chinensis strain NBRC 103408.</title>
        <authorList>
            <person name="Sun Q."/>
            <person name="Mori K."/>
        </authorList>
    </citation>
    <scope>NUCLEOTIDE SEQUENCE</scope>
    <source>
        <strain evidence="2">NBRC 103408</strain>
    </source>
</reference>
<dbReference type="CDD" id="cd05154">
    <property type="entry name" value="ACAD10_11_N-like"/>
    <property type="match status" value="1"/>
</dbReference>
<evidence type="ECO:0000313" key="2">
    <source>
        <dbReference type="EMBL" id="GLQ05655.1"/>
    </source>
</evidence>
<evidence type="ECO:0000259" key="1">
    <source>
        <dbReference type="Pfam" id="PF01636"/>
    </source>
</evidence>
<proteinExistence type="predicted"/>
<reference evidence="2" key="1">
    <citation type="journal article" date="2014" name="Int. J. Syst. Evol. Microbiol.">
        <title>Complete genome of a new Firmicutes species belonging to the dominant human colonic microbiota ('Ruminococcus bicirculans') reveals two chromosomes and a selective capacity to utilize plant glucans.</title>
        <authorList>
            <consortium name="NISC Comparative Sequencing Program"/>
            <person name="Wegmann U."/>
            <person name="Louis P."/>
            <person name="Goesmann A."/>
            <person name="Henrissat B."/>
            <person name="Duncan S.H."/>
            <person name="Flint H.J."/>
        </authorList>
    </citation>
    <scope>NUCLEOTIDE SEQUENCE</scope>
    <source>
        <strain evidence="2">NBRC 103408</strain>
    </source>
</reference>
<dbReference type="Pfam" id="PF01636">
    <property type="entry name" value="APH"/>
    <property type="match status" value="1"/>
</dbReference>
<gene>
    <name evidence="2" type="ORF">GCM10007924_08760</name>
</gene>
<dbReference type="InterPro" id="IPR041726">
    <property type="entry name" value="ACAD10_11_N"/>
</dbReference>
<protein>
    <submittedName>
        <fullName evidence="2">Aminoglycoside phosphotransferase</fullName>
    </submittedName>
</protein>
<sequence length="356" mass="40294">MSSSSSDFSGTTGVQDRFRFDETALEKYLKDTVEGFEGPLTVSQFKGGQSNPSYFLETPRKKYVLRRKPPGKLLPSAHAVDREYRVLTALRDTPVPVPRTYCLCEDETVIGTMFYVMDFVDGDIEWDPALPHFTPAQRTAAFTSMNASLAALHQVDYKAVGLEDFGKSTDYLARQINRWSKQYKASETEKIEAMDNLIEWLPNNIPPGDETAIVHGDYRLDNTILDRDSKQVIAMLDWELSTLGHPLADFSYHCMTWRLEPELFRGLKGLDLPALGIPTEQEYVALYCQRTGRDHIPNWDFYMAYNMFRLSAILQGIMGRVVDGTASSPHARDMGQRAKPLAIRGWEQVEKIIGGS</sequence>
<name>A0ABQ5U0I6_9PROT</name>
<dbReference type="SUPFAM" id="SSF56112">
    <property type="entry name" value="Protein kinase-like (PK-like)"/>
    <property type="match status" value="1"/>
</dbReference>
<dbReference type="Gene3D" id="3.90.1200.10">
    <property type="match status" value="1"/>
</dbReference>
<keyword evidence="3" id="KW-1185">Reference proteome</keyword>
<dbReference type="InterPro" id="IPR002575">
    <property type="entry name" value="Aminoglycoside_PTrfase"/>
</dbReference>
<dbReference type="Gene3D" id="3.30.200.20">
    <property type="entry name" value="Phosphorylase Kinase, domain 1"/>
    <property type="match status" value="1"/>
</dbReference>
<dbReference type="EMBL" id="BSNF01000001">
    <property type="protein sequence ID" value="GLQ05655.1"/>
    <property type="molecule type" value="Genomic_DNA"/>
</dbReference>
<dbReference type="PANTHER" id="PTHR47829">
    <property type="entry name" value="HYDROLASE, PUTATIVE (AFU_ORTHOLOGUE AFUA_1G12880)-RELATED"/>
    <property type="match status" value="1"/>
</dbReference>
<accession>A0ABQ5U0I6</accession>
<dbReference type="RefSeq" id="WP_169559634.1">
    <property type="nucleotide sequence ID" value="NZ_BSNF01000001.1"/>
</dbReference>
<dbReference type="InterPro" id="IPR011009">
    <property type="entry name" value="Kinase-like_dom_sf"/>
</dbReference>
<organism evidence="2 3">
    <name type="scientific">Sneathiella chinensis</name>
    <dbReference type="NCBI Taxonomy" id="349750"/>
    <lineage>
        <taxon>Bacteria</taxon>
        <taxon>Pseudomonadati</taxon>
        <taxon>Pseudomonadota</taxon>
        <taxon>Alphaproteobacteria</taxon>
        <taxon>Sneathiellales</taxon>
        <taxon>Sneathiellaceae</taxon>
        <taxon>Sneathiella</taxon>
    </lineage>
</organism>
<evidence type="ECO:0000313" key="3">
    <source>
        <dbReference type="Proteomes" id="UP001161409"/>
    </source>
</evidence>
<dbReference type="PANTHER" id="PTHR47829:SF3">
    <property type="entry name" value="AMINOGLYCOSIDE PHOSPHOTRANSFERASE DOMAIN-CONTAINING PROTEIN"/>
    <property type="match status" value="1"/>
</dbReference>
<comment type="caution">
    <text evidence="2">The sequence shown here is derived from an EMBL/GenBank/DDBJ whole genome shotgun (WGS) entry which is preliminary data.</text>
</comment>